<dbReference type="GO" id="GO:0005524">
    <property type="term" value="F:ATP binding"/>
    <property type="evidence" value="ECO:0007669"/>
    <property type="project" value="UniProtKB-KW"/>
</dbReference>
<protein>
    <recommendedName>
        <fullName evidence="7">UDP-N-acetylmuramoylalanine--D-glutamate ligase-like</fullName>
    </recommendedName>
</protein>
<evidence type="ECO:0000256" key="1">
    <source>
        <dbReference type="ARBA" id="ARBA00022598"/>
    </source>
</evidence>
<dbReference type="GO" id="GO:0008360">
    <property type="term" value="P:regulation of cell shape"/>
    <property type="evidence" value="ECO:0007669"/>
    <property type="project" value="InterPro"/>
</dbReference>
<dbReference type="EMBL" id="JAEACU010000012">
    <property type="protein sequence ID" value="KAH7512438.1"/>
    <property type="molecule type" value="Genomic_DNA"/>
</dbReference>
<evidence type="ECO:0008006" key="7">
    <source>
        <dbReference type="Google" id="ProtNLM"/>
    </source>
</evidence>
<name>A0A978UCE5_ZIZJJ</name>
<dbReference type="Proteomes" id="UP000813462">
    <property type="component" value="Unassembled WGS sequence"/>
</dbReference>
<keyword evidence="3" id="KW-0067">ATP-binding</keyword>
<dbReference type="PANTHER" id="PTHR43692:SF1">
    <property type="entry name" value="UDP-N-ACETYLMURAMOYLALANINE--D-GLUTAMATE LIGASE"/>
    <property type="match status" value="1"/>
</dbReference>
<dbReference type="GO" id="GO:0005737">
    <property type="term" value="C:cytoplasm"/>
    <property type="evidence" value="ECO:0007669"/>
    <property type="project" value="InterPro"/>
</dbReference>
<evidence type="ECO:0000313" key="6">
    <source>
        <dbReference type="Proteomes" id="UP000813462"/>
    </source>
</evidence>
<dbReference type="PANTHER" id="PTHR43692">
    <property type="entry name" value="UDP-N-ACETYLMURAMOYLALANINE--D-GLUTAMATE LIGASE"/>
    <property type="match status" value="1"/>
</dbReference>
<proteinExistence type="predicted"/>
<keyword evidence="1" id="KW-0436">Ligase</keyword>
<dbReference type="AlphaFoldDB" id="A0A978UCE5"/>
<keyword evidence="4" id="KW-0812">Transmembrane</keyword>
<dbReference type="Pfam" id="PF21799">
    <property type="entry name" value="MurD-like_N"/>
    <property type="match status" value="1"/>
</dbReference>
<dbReference type="InterPro" id="IPR036565">
    <property type="entry name" value="Mur-like_cat_sf"/>
</dbReference>
<dbReference type="SUPFAM" id="SSF53623">
    <property type="entry name" value="MurD-like peptide ligases, catalytic domain"/>
    <property type="match status" value="1"/>
</dbReference>
<evidence type="ECO:0000313" key="5">
    <source>
        <dbReference type="EMBL" id="KAH7512438.1"/>
    </source>
</evidence>
<evidence type="ECO:0000256" key="2">
    <source>
        <dbReference type="ARBA" id="ARBA00022741"/>
    </source>
</evidence>
<accession>A0A978UCE5</accession>
<dbReference type="InterPro" id="IPR005762">
    <property type="entry name" value="MurD"/>
</dbReference>
<dbReference type="GO" id="GO:0008764">
    <property type="term" value="F:UDP-N-acetylmuramoylalanine-D-glutamate ligase activity"/>
    <property type="evidence" value="ECO:0007669"/>
    <property type="project" value="InterPro"/>
</dbReference>
<sequence>MDVRIPNLRAYFQPPSKLALLLRTFKANPLLVANSYKVHVVGLGKSGKAATRLALARGASVVAVDCNENLGLLEQDPLFEMHSGSLRTILGYFDEELLNGVDRVIVSPGVPLDNHGLSALLHSGKQVMSELDFAAEILPKSVKILAVTGTNGKSTVVTFAGQVLHSLILFFSLFIVALSLNSPYYYHTNCELGIEAFVGGNLGNPLSEAAFQCIASPSLKPKFQVAVVEVSSYQMEIPNNHFCPSVSWV</sequence>
<organism evidence="5 6">
    <name type="scientific">Ziziphus jujuba var. spinosa</name>
    <dbReference type="NCBI Taxonomy" id="714518"/>
    <lineage>
        <taxon>Eukaryota</taxon>
        <taxon>Viridiplantae</taxon>
        <taxon>Streptophyta</taxon>
        <taxon>Embryophyta</taxon>
        <taxon>Tracheophyta</taxon>
        <taxon>Spermatophyta</taxon>
        <taxon>Magnoliopsida</taxon>
        <taxon>eudicotyledons</taxon>
        <taxon>Gunneridae</taxon>
        <taxon>Pentapetalae</taxon>
        <taxon>rosids</taxon>
        <taxon>fabids</taxon>
        <taxon>Rosales</taxon>
        <taxon>Rhamnaceae</taxon>
        <taxon>Paliureae</taxon>
        <taxon>Ziziphus</taxon>
    </lineage>
</organism>
<comment type="caution">
    <text evidence="5">The sequence shown here is derived from an EMBL/GenBank/DDBJ whole genome shotgun (WGS) entry which is preliminary data.</text>
</comment>
<evidence type="ECO:0000256" key="3">
    <source>
        <dbReference type="ARBA" id="ARBA00022840"/>
    </source>
</evidence>
<keyword evidence="2" id="KW-0547">Nucleotide-binding</keyword>
<keyword evidence="4" id="KW-1133">Transmembrane helix</keyword>
<dbReference type="Gene3D" id="3.40.50.720">
    <property type="entry name" value="NAD(P)-binding Rossmann-like Domain"/>
    <property type="match status" value="1"/>
</dbReference>
<gene>
    <name evidence="5" type="ORF">FEM48_Zijuj12G0090800</name>
</gene>
<keyword evidence="4" id="KW-0472">Membrane</keyword>
<reference evidence="5" key="1">
    <citation type="journal article" date="2021" name="Front. Plant Sci.">
        <title>Chromosome-Scale Genome Assembly for Chinese Sour Jujube and Insights Into Its Genome Evolution and Domestication Signature.</title>
        <authorList>
            <person name="Shen L.-Y."/>
            <person name="Luo H."/>
            <person name="Wang X.-L."/>
            <person name="Wang X.-M."/>
            <person name="Qiu X.-J."/>
            <person name="Liu H."/>
            <person name="Zhou S.-S."/>
            <person name="Jia K.-H."/>
            <person name="Nie S."/>
            <person name="Bao Y.-T."/>
            <person name="Zhang R.-G."/>
            <person name="Yun Q.-Z."/>
            <person name="Chai Y.-H."/>
            <person name="Lu J.-Y."/>
            <person name="Li Y."/>
            <person name="Zhao S.-W."/>
            <person name="Mao J.-F."/>
            <person name="Jia S.-G."/>
            <person name="Mao Y.-M."/>
        </authorList>
    </citation>
    <scope>NUCLEOTIDE SEQUENCE</scope>
    <source>
        <strain evidence="5">AT0</strain>
        <tissue evidence="5">Leaf</tissue>
    </source>
</reference>
<dbReference type="SUPFAM" id="SSF51984">
    <property type="entry name" value="MurCD N-terminal domain"/>
    <property type="match status" value="1"/>
</dbReference>
<feature type="transmembrane region" description="Helical" evidence="4">
    <location>
        <begin position="163"/>
        <end position="186"/>
    </location>
</feature>
<dbReference type="GO" id="GO:0051301">
    <property type="term" value="P:cell division"/>
    <property type="evidence" value="ECO:0007669"/>
    <property type="project" value="InterPro"/>
</dbReference>
<evidence type="ECO:0000256" key="4">
    <source>
        <dbReference type="SAM" id="Phobius"/>
    </source>
</evidence>
<dbReference type="Gene3D" id="3.40.1190.10">
    <property type="entry name" value="Mur-like, catalytic domain"/>
    <property type="match status" value="1"/>
</dbReference>